<accession>C4J918</accession>
<sequence>MVIGLSHSHAWPAGDDVRIDSLSACMVHSFQGASRRRRGAGPLAVLAEARVLLLGAGDAAGLGDLGRLHHVRLVALLLADLHGRRRDALLLGALALALDPAVQHQVGLLGERAGLLAHDQVRPLLALAQRRAEVVLDLLRLRRLAALRRSLLLCLRYLWGGGRH</sequence>
<proteinExistence type="evidence at transcript level"/>
<dbReference type="AlphaFoldDB" id="C4J918"/>
<name>C4J918_MAIZE</name>
<organism evidence="1">
    <name type="scientific">Zea mays</name>
    <name type="common">Maize</name>
    <dbReference type="NCBI Taxonomy" id="4577"/>
    <lineage>
        <taxon>Eukaryota</taxon>
        <taxon>Viridiplantae</taxon>
        <taxon>Streptophyta</taxon>
        <taxon>Embryophyta</taxon>
        <taxon>Tracheophyta</taxon>
        <taxon>Spermatophyta</taxon>
        <taxon>Magnoliopsida</taxon>
        <taxon>Liliopsida</taxon>
        <taxon>Poales</taxon>
        <taxon>Poaceae</taxon>
        <taxon>PACMAD clade</taxon>
        <taxon>Panicoideae</taxon>
        <taxon>Andropogonodae</taxon>
        <taxon>Andropogoneae</taxon>
        <taxon>Tripsacinae</taxon>
        <taxon>Zea</taxon>
    </lineage>
</organism>
<protein>
    <submittedName>
        <fullName evidence="1">Uncharacterized protein</fullName>
    </submittedName>
</protein>
<evidence type="ECO:0000313" key="1">
    <source>
        <dbReference type="EMBL" id="ACR37668.1"/>
    </source>
</evidence>
<reference evidence="1" key="2">
    <citation type="submission" date="2012-06" db="EMBL/GenBank/DDBJ databases">
        <authorList>
            <person name="Yu Y."/>
            <person name="Currie J."/>
            <person name="Lomeli R."/>
            <person name="Angelova A."/>
            <person name="Collura K."/>
            <person name="Wissotski M."/>
            <person name="Campos D."/>
            <person name="Kudrna D."/>
            <person name="Golser W."/>
            <person name="Ashely E."/>
            <person name="Descour A."/>
            <person name="Fernandes J."/>
            <person name="Soderlund C."/>
            <person name="Walbot V."/>
        </authorList>
    </citation>
    <scope>NUCLEOTIDE SEQUENCE</scope>
    <source>
        <strain evidence="1">B73</strain>
    </source>
</reference>
<reference evidence="1" key="1">
    <citation type="journal article" date="2009" name="PLoS Genet.">
        <title>Sequencing, mapping, and analysis of 27,455 maize full-length cDNAs.</title>
        <authorList>
            <person name="Soderlund C."/>
            <person name="Descour A."/>
            <person name="Kudrna D."/>
            <person name="Bomhoff M."/>
            <person name="Boyd L."/>
            <person name="Currie J."/>
            <person name="Angelova A."/>
            <person name="Collura K."/>
            <person name="Wissotski M."/>
            <person name="Ashley E."/>
            <person name="Morrow D."/>
            <person name="Fernandes J."/>
            <person name="Walbot V."/>
            <person name="Yu Y."/>
        </authorList>
    </citation>
    <scope>NUCLEOTIDE SEQUENCE</scope>
    <source>
        <strain evidence="1">B73</strain>
    </source>
</reference>
<dbReference type="EMBL" id="BT087315">
    <property type="protein sequence ID" value="ACR37668.1"/>
    <property type="molecule type" value="mRNA"/>
</dbReference>